<dbReference type="Proteomes" id="UP001058974">
    <property type="component" value="Chromosome 1"/>
</dbReference>
<proteinExistence type="predicted"/>
<keyword evidence="3" id="KW-0489">Methyltransferase</keyword>
<keyword evidence="6" id="KW-0156">Chromatin regulator</keyword>
<evidence type="ECO:0000256" key="2">
    <source>
        <dbReference type="ARBA" id="ARBA00012182"/>
    </source>
</evidence>
<feature type="domain" description="SET" evidence="12">
    <location>
        <begin position="1188"/>
        <end position="1305"/>
    </location>
</feature>
<dbReference type="SUPFAM" id="SSF55277">
    <property type="entry name" value="GYF domain"/>
    <property type="match status" value="1"/>
</dbReference>
<dbReference type="InterPro" id="IPR035445">
    <property type="entry name" value="GYF-like_dom_sf"/>
</dbReference>
<feature type="region of interest" description="Disordered" evidence="11">
    <location>
        <begin position="898"/>
        <end position="925"/>
    </location>
</feature>
<keyword evidence="4" id="KW-0808">Transferase</keyword>
<evidence type="ECO:0000256" key="4">
    <source>
        <dbReference type="ARBA" id="ARBA00022679"/>
    </source>
</evidence>
<evidence type="ECO:0000256" key="11">
    <source>
        <dbReference type="SAM" id="MobiDB-lite"/>
    </source>
</evidence>
<protein>
    <recommendedName>
        <fullName evidence="2">[histone H3]-lysine(4) N-trimethyltransferase</fullName>
        <ecNumber evidence="2">2.1.1.354</ecNumber>
    </recommendedName>
</protein>
<dbReference type="Gene3D" id="3.30.1490.40">
    <property type="match status" value="1"/>
</dbReference>
<dbReference type="PROSITE" id="PS50829">
    <property type="entry name" value="GYF"/>
    <property type="match status" value="1"/>
</dbReference>
<evidence type="ECO:0000313" key="15">
    <source>
        <dbReference type="Proteomes" id="UP001058974"/>
    </source>
</evidence>
<dbReference type="InterPro" id="IPR001214">
    <property type="entry name" value="SET_dom"/>
</dbReference>
<feature type="domain" description="GYF" evidence="13">
    <location>
        <begin position="184"/>
        <end position="234"/>
    </location>
</feature>
<keyword evidence="8" id="KW-0804">Transcription</keyword>
<evidence type="ECO:0000256" key="6">
    <source>
        <dbReference type="ARBA" id="ARBA00022853"/>
    </source>
</evidence>
<comment type="catalytic activity">
    <reaction evidence="10">
        <text>L-lysyl(4)-[histone H3] + 3 S-adenosyl-L-methionine = N(6),N(6),N(6)-trimethyl-L-lysyl(4)-[histone H3] + 3 S-adenosyl-L-homocysteine + 3 H(+)</text>
        <dbReference type="Rhea" id="RHEA:60260"/>
        <dbReference type="Rhea" id="RHEA-COMP:15537"/>
        <dbReference type="Rhea" id="RHEA-COMP:15547"/>
        <dbReference type="ChEBI" id="CHEBI:15378"/>
        <dbReference type="ChEBI" id="CHEBI:29969"/>
        <dbReference type="ChEBI" id="CHEBI:57856"/>
        <dbReference type="ChEBI" id="CHEBI:59789"/>
        <dbReference type="ChEBI" id="CHEBI:61961"/>
        <dbReference type="EC" id="2.1.1.354"/>
    </reaction>
</comment>
<feature type="region of interest" description="Disordered" evidence="11">
    <location>
        <begin position="1043"/>
        <end position="1064"/>
    </location>
</feature>
<evidence type="ECO:0000256" key="5">
    <source>
        <dbReference type="ARBA" id="ARBA00022691"/>
    </source>
</evidence>
<comment type="caution">
    <text evidence="14">The sequence shown here is derived from an EMBL/GenBank/DDBJ whole genome shotgun (WGS) entry which is preliminary data.</text>
</comment>
<dbReference type="InterPro" id="IPR044570">
    <property type="entry name" value="Set1-like"/>
</dbReference>
<evidence type="ECO:0000259" key="13">
    <source>
        <dbReference type="PROSITE" id="PS50829"/>
    </source>
</evidence>
<dbReference type="InterPro" id="IPR037841">
    <property type="entry name" value="SET_SETD1A/B"/>
</dbReference>
<dbReference type="GO" id="GO:0140999">
    <property type="term" value="F:histone H3K4 trimethyltransferase activity"/>
    <property type="evidence" value="ECO:0007669"/>
    <property type="project" value="UniProtKB-EC"/>
</dbReference>
<keyword evidence="9" id="KW-0539">Nucleus</keyword>
<dbReference type="SMART" id="SM00317">
    <property type="entry name" value="SET"/>
    <property type="match status" value="1"/>
</dbReference>
<dbReference type="InterPro" id="IPR046341">
    <property type="entry name" value="SET_dom_sf"/>
</dbReference>
<dbReference type="PANTHER" id="PTHR45814:SF2">
    <property type="entry name" value="HISTONE-LYSINE N-METHYLTRANSFERASE SETD1"/>
    <property type="match status" value="1"/>
</dbReference>
<name>A0A9D5GZ21_PEA</name>
<dbReference type="PROSITE" id="PS50280">
    <property type="entry name" value="SET"/>
    <property type="match status" value="1"/>
</dbReference>
<evidence type="ECO:0000259" key="12">
    <source>
        <dbReference type="PROSITE" id="PS50280"/>
    </source>
</evidence>
<evidence type="ECO:0000256" key="8">
    <source>
        <dbReference type="ARBA" id="ARBA00023163"/>
    </source>
</evidence>
<feature type="compositionally biased region" description="Polar residues" evidence="11">
    <location>
        <begin position="910"/>
        <end position="925"/>
    </location>
</feature>
<reference evidence="14 15" key="1">
    <citation type="journal article" date="2022" name="Nat. Genet.">
        <title>Improved pea reference genome and pan-genome highlight genomic features and evolutionary characteristics.</title>
        <authorList>
            <person name="Yang T."/>
            <person name="Liu R."/>
            <person name="Luo Y."/>
            <person name="Hu S."/>
            <person name="Wang D."/>
            <person name="Wang C."/>
            <person name="Pandey M.K."/>
            <person name="Ge S."/>
            <person name="Xu Q."/>
            <person name="Li N."/>
            <person name="Li G."/>
            <person name="Huang Y."/>
            <person name="Saxena R.K."/>
            <person name="Ji Y."/>
            <person name="Li M."/>
            <person name="Yan X."/>
            <person name="He Y."/>
            <person name="Liu Y."/>
            <person name="Wang X."/>
            <person name="Xiang C."/>
            <person name="Varshney R.K."/>
            <person name="Ding H."/>
            <person name="Gao S."/>
            <person name="Zong X."/>
        </authorList>
    </citation>
    <scope>NUCLEOTIDE SEQUENCE [LARGE SCALE GENOMIC DNA]</scope>
    <source>
        <strain evidence="14 15">cv. Zhongwan 6</strain>
    </source>
</reference>
<dbReference type="InterPro" id="IPR003169">
    <property type="entry name" value="GYF"/>
</dbReference>
<feature type="region of interest" description="Disordered" evidence="11">
    <location>
        <begin position="692"/>
        <end position="724"/>
    </location>
</feature>
<evidence type="ECO:0000256" key="10">
    <source>
        <dbReference type="ARBA" id="ARBA00047571"/>
    </source>
</evidence>
<accession>A0A9D5GZ21</accession>
<keyword evidence="15" id="KW-1185">Reference proteome</keyword>
<evidence type="ECO:0000256" key="9">
    <source>
        <dbReference type="ARBA" id="ARBA00023242"/>
    </source>
</evidence>
<gene>
    <name evidence="14" type="ORF">KIW84_014164</name>
</gene>
<dbReference type="Gramene" id="Psat01G0416400-T1">
    <property type="protein sequence ID" value="KAI5446207.1"/>
    <property type="gene ID" value="KIW84_014164"/>
</dbReference>
<evidence type="ECO:0000256" key="1">
    <source>
        <dbReference type="ARBA" id="ARBA00004123"/>
    </source>
</evidence>
<dbReference type="CDD" id="cd19169">
    <property type="entry name" value="SET_SETD1"/>
    <property type="match status" value="1"/>
</dbReference>
<dbReference type="SUPFAM" id="SSF82199">
    <property type="entry name" value="SET domain"/>
    <property type="match status" value="1"/>
</dbReference>
<evidence type="ECO:0000256" key="7">
    <source>
        <dbReference type="ARBA" id="ARBA00023015"/>
    </source>
</evidence>
<dbReference type="Pfam" id="PF00856">
    <property type="entry name" value="SET"/>
    <property type="match status" value="1"/>
</dbReference>
<organism evidence="14 15">
    <name type="scientific">Pisum sativum</name>
    <name type="common">Garden pea</name>
    <name type="synonym">Lathyrus oleraceus</name>
    <dbReference type="NCBI Taxonomy" id="3888"/>
    <lineage>
        <taxon>Eukaryota</taxon>
        <taxon>Viridiplantae</taxon>
        <taxon>Streptophyta</taxon>
        <taxon>Embryophyta</taxon>
        <taxon>Tracheophyta</taxon>
        <taxon>Spermatophyta</taxon>
        <taxon>Magnoliopsida</taxon>
        <taxon>eudicotyledons</taxon>
        <taxon>Gunneridae</taxon>
        <taxon>Pentapetalae</taxon>
        <taxon>rosids</taxon>
        <taxon>fabids</taxon>
        <taxon>Fabales</taxon>
        <taxon>Fabaceae</taxon>
        <taxon>Papilionoideae</taxon>
        <taxon>50 kb inversion clade</taxon>
        <taxon>NPAAA clade</taxon>
        <taxon>Hologalegina</taxon>
        <taxon>IRL clade</taxon>
        <taxon>Fabeae</taxon>
        <taxon>Lathyrus</taxon>
    </lineage>
</organism>
<evidence type="ECO:0000313" key="14">
    <source>
        <dbReference type="EMBL" id="KAI5446207.1"/>
    </source>
</evidence>
<dbReference type="PANTHER" id="PTHR45814">
    <property type="entry name" value="HISTONE-LYSINE N-METHYLTRANSFERASE SETD1"/>
    <property type="match status" value="1"/>
</dbReference>
<dbReference type="GO" id="GO:0032259">
    <property type="term" value="P:methylation"/>
    <property type="evidence" value="ECO:0007669"/>
    <property type="project" value="UniProtKB-KW"/>
</dbReference>
<evidence type="ECO:0000256" key="3">
    <source>
        <dbReference type="ARBA" id="ARBA00022603"/>
    </source>
</evidence>
<sequence length="1422" mass="158787">MEMSCPSNVNSNVPMCSTSAVNISDSNQSLRGFVQQHVFVSGWMYVNEHGQMCGPYIKEQLYEGLTSGFLPFELPVYPVINGTITNPVPLNYFQQYPDHVCTGFAYMGMNFSDTTMSTNGSSSRDMTIYGQDRSFEPAALMAVNTNSKSVSQSNVNDCTKESNHLNLNSEAFRRIISCQMSGGECCWLYEDNKGMKQGPHSISELISWHHHGYLEDSTVISHFDNKYGSFVLLAAVNALKGDISGTICGSDSKSNGVGDVMNLNCEISEDISSQLHMGVMKAARRVVLDGIIGDIISEFVTEKKCKNQKLKSSNRTSETCTLDSKMMNNGTSIPPSEPASSHFLDDQACHEISRPSSMSVKAVGSIENFWWSYSVVRKALFDYCLQVMWNAVFFDTVTEYLFSWRKRKYWSHPKPLSTVNESKDYVKKIKSEALVLRPGSSICNVDADIQSGVMATERGCHPELFISANNLKSRNMAEGQRVSCSYDNSKVLTCILERVENDLHFSAKVSLADYVLSVVEKEVNLVIPFLEKDKFSELLQVDDSNCHISEMLTSKTSVKEILNDKSVDPVKNIDSICTSSPGNRMSNVFSKAFQELCGHLNDVVDEEEFGDMPPGFEKNSQIIFPPYNSKFRPSRIVECNPKITEYVAVALCRQKLHDEVLEKWKLSILDSTFKQVLMSSCTIKKNFQSRGHEKRKSFGANKEHLNNATSGLGKRKEGSKSSGVRLLDGKHTYQRKKLPRKEFCSFQPVVEDDLGPGKKPLANLWKHVSGDVNESSEVKITAIKGGKTKMIKGKKDAFSKSGSSFNVDNSSPNDQLSLKNKTSQKALKFAHTVQNGVMDIMKFNEKRPSASSKSRSFNFDNSSPTDQLSLKNKTSQTALKFAHTVQNGVMDIMKFNEKRPSASSKSRSSFNVDNSSPSDQLSLKNKTSQTALKFAHTVQNGVMDIMKFNEKKPSASSKSWSSFNVDNSLPSDQLSLKNITSQKVVKLAHTVQNGVTDIMKFNEKRLSASTDNIVGMKVAKRNNSDVTIHRKTTGHISRDKLSVTNKVSKPKRKHQTDGVTSPHPAKVLKISNRGSNLRASKQVTEALKESAISKSLDLCPKSNGCSRTSINGWEWHKWSLSASPACRARVRGLPRFQNKCRNSENISSQVSNGKGLSARTNRVKLRNLLAAAEGADLLKVPQLKARKKRLCFQRSKIHDWGLVALEPIEAEDFVIEYIGELIRPRISDIRELQYEKMGIGSSYLFRIDDGHVVDATMKGGIARFINHSCEPNCYTKVISFEGQKKIFIYAKRHINAGEEITYNYKFPLEEKKIPCNCGSKKQDTSVSLMNREIRHSLKTSGGDGIMLPTYTLHTEYLRTVALYFTGLLTSNWMCCDSACKPLPIMDHHFWRKAELNAIGRRVAYLFGDEKTNLSLLVDGCGS</sequence>
<keyword evidence="5" id="KW-0949">S-adenosyl-L-methionine</keyword>
<keyword evidence="7" id="KW-0805">Transcription regulation</keyword>
<dbReference type="GO" id="GO:0048188">
    <property type="term" value="C:Set1C/COMPASS complex"/>
    <property type="evidence" value="ECO:0007669"/>
    <property type="project" value="InterPro"/>
</dbReference>
<feature type="compositionally biased region" description="Polar residues" evidence="11">
    <location>
        <begin position="849"/>
        <end position="872"/>
    </location>
</feature>
<feature type="region of interest" description="Disordered" evidence="11">
    <location>
        <begin position="846"/>
        <end position="872"/>
    </location>
</feature>
<comment type="subcellular location">
    <subcellularLocation>
        <location evidence="1">Nucleus</location>
    </subcellularLocation>
</comment>
<dbReference type="Gene3D" id="2.170.270.10">
    <property type="entry name" value="SET domain"/>
    <property type="match status" value="1"/>
</dbReference>
<dbReference type="EC" id="2.1.1.354" evidence="2"/>
<dbReference type="EMBL" id="JAMSHJ010000001">
    <property type="protein sequence ID" value="KAI5446207.1"/>
    <property type="molecule type" value="Genomic_DNA"/>
</dbReference>